<sequence>MRTSENTAPTSSPARDKPLFSSDASAHPSSPPSSPPGFPWEYQQPTTPSNHQPESLLPRVKNAFTIMARGKRKALEPISDNARPAKRAASKPTGTKNKSESFTQMQISLGQKVQRTCEQCGMEYNVSSVEDRKLHDKYHKQNTEGCDAGKDFVKNAREGTVWTGTKDGDSICAVDRGDKPARKRRAQAALDIVQRELGAVPIPDKELWSVQESHDDRPRFRAYMYIRGTKCIGVLLVEGMDGREAYKVAEPVESINKTAEAKQTLQSSATEELEAAGEAKATLEDRPVAISSIIEVARLGISRIWTSPQHRGQNIATRLLDVAVEHHNRCVEERKTAAEKAVPNEGKESDAVKSLDLEEEEKVRSKEDVAFSHPTSMGARLARKWFGKLYGWSVYV</sequence>
<feature type="compositionally biased region" description="Polar residues" evidence="10">
    <location>
        <begin position="92"/>
        <end position="103"/>
    </location>
</feature>
<feature type="compositionally biased region" description="Pro residues" evidence="10">
    <location>
        <begin position="29"/>
        <end position="38"/>
    </location>
</feature>
<keyword evidence="5" id="KW-0863">Zinc-finger</keyword>
<evidence type="ECO:0000256" key="7">
    <source>
        <dbReference type="ARBA" id="ARBA00023242"/>
    </source>
</evidence>
<gene>
    <name evidence="13" type="ORF">EJ03DRAFT_330163</name>
</gene>
<evidence type="ECO:0000313" key="13">
    <source>
        <dbReference type="EMBL" id="KAF2766304.1"/>
    </source>
</evidence>
<evidence type="ECO:0000256" key="1">
    <source>
        <dbReference type="ARBA" id="ARBA00004123"/>
    </source>
</evidence>
<evidence type="ECO:0000313" key="14">
    <source>
        <dbReference type="Proteomes" id="UP000799436"/>
    </source>
</evidence>
<evidence type="ECO:0000256" key="10">
    <source>
        <dbReference type="SAM" id="MobiDB-lite"/>
    </source>
</evidence>
<dbReference type="GO" id="GO:0000785">
    <property type="term" value="C:chromatin"/>
    <property type="evidence" value="ECO:0007669"/>
    <property type="project" value="TreeGrafter"/>
</dbReference>
<organism evidence="13 14">
    <name type="scientific">Teratosphaeria nubilosa</name>
    <dbReference type="NCBI Taxonomy" id="161662"/>
    <lineage>
        <taxon>Eukaryota</taxon>
        <taxon>Fungi</taxon>
        <taxon>Dikarya</taxon>
        <taxon>Ascomycota</taxon>
        <taxon>Pezizomycotina</taxon>
        <taxon>Dothideomycetes</taxon>
        <taxon>Dothideomycetidae</taxon>
        <taxon>Mycosphaerellales</taxon>
        <taxon>Teratosphaeriaceae</taxon>
        <taxon>Teratosphaeria</taxon>
    </lineage>
</organism>
<comment type="similarity">
    <text evidence="2">Belongs to the acetyltransferase family. ECO subfamily.</text>
</comment>
<evidence type="ECO:0000256" key="3">
    <source>
        <dbReference type="ARBA" id="ARBA00022679"/>
    </source>
</evidence>
<keyword evidence="7" id="KW-0539">Nucleus</keyword>
<dbReference type="Proteomes" id="UP000799436">
    <property type="component" value="Unassembled WGS sequence"/>
</dbReference>
<evidence type="ECO:0000256" key="9">
    <source>
        <dbReference type="ARBA" id="ARBA00023315"/>
    </source>
</evidence>
<proteinExistence type="inferred from homology"/>
<dbReference type="InterPro" id="IPR028005">
    <property type="entry name" value="AcTrfase_ESCO_Znf_dom"/>
</dbReference>
<keyword evidence="4" id="KW-0479">Metal-binding</keyword>
<reference evidence="13" key="1">
    <citation type="journal article" date="2020" name="Stud. Mycol.">
        <title>101 Dothideomycetes genomes: a test case for predicting lifestyles and emergence of pathogens.</title>
        <authorList>
            <person name="Haridas S."/>
            <person name="Albert R."/>
            <person name="Binder M."/>
            <person name="Bloem J."/>
            <person name="Labutti K."/>
            <person name="Salamov A."/>
            <person name="Andreopoulos B."/>
            <person name="Baker S."/>
            <person name="Barry K."/>
            <person name="Bills G."/>
            <person name="Bluhm B."/>
            <person name="Cannon C."/>
            <person name="Castanera R."/>
            <person name="Culley D."/>
            <person name="Daum C."/>
            <person name="Ezra D."/>
            <person name="Gonzalez J."/>
            <person name="Henrissat B."/>
            <person name="Kuo A."/>
            <person name="Liang C."/>
            <person name="Lipzen A."/>
            <person name="Lutzoni F."/>
            <person name="Magnuson J."/>
            <person name="Mondo S."/>
            <person name="Nolan M."/>
            <person name="Ohm R."/>
            <person name="Pangilinan J."/>
            <person name="Park H.-J."/>
            <person name="Ramirez L."/>
            <person name="Alfaro M."/>
            <person name="Sun H."/>
            <person name="Tritt A."/>
            <person name="Yoshinaga Y."/>
            <person name="Zwiers L.-H."/>
            <person name="Turgeon B."/>
            <person name="Goodwin S."/>
            <person name="Spatafora J."/>
            <person name="Crous P."/>
            <person name="Grigoriev I."/>
        </authorList>
    </citation>
    <scope>NUCLEOTIDE SEQUENCE</scope>
    <source>
        <strain evidence="13">CBS 116005</strain>
    </source>
</reference>
<keyword evidence="3" id="KW-0808">Transferase</keyword>
<feature type="compositionally biased region" description="Polar residues" evidence="10">
    <location>
        <begin position="43"/>
        <end position="53"/>
    </location>
</feature>
<dbReference type="GO" id="GO:0007064">
    <property type="term" value="P:mitotic sister chromatid cohesion"/>
    <property type="evidence" value="ECO:0007669"/>
    <property type="project" value="TreeGrafter"/>
</dbReference>
<feature type="region of interest" description="Disordered" evidence="10">
    <location>
        <begin position="1"/>
        <end position="103"/>
    </location>
</feature>
<keyword evidence="9" id="KW-0012">Acyltransferase</keyword>
<dbReference type="CDD" id="cd04301">
    <property type="entry name" value="NAT_SF"/>
    <property type="match status" value="1"/>
</dbReference>
<comment type="subcellular location">
    <subcellularLocation>
        <location evidence="1">Nucleus</location>
    </subcellularLocation>
</comment>
<dbReference type="InterPro" id="IPR028009">
    <property type="entry name" value="ESCO_Acetyltransf_dom"/>
</dbReference>
<keyword evidence="8" id="KW-0131">Cell cycle</keyword>
<evidence type="ECO:0000256" key="4">
    <source>
        <dbReference type="ARBA" id="ARBA00022723"/>
    </source>
</evidence>
<keyword evidence="14" id="KW-1185">Reference proteome</keyword>
<dbReference type="PANTHER" id="PTHR45884:SF2">
    <property type="entry name" value="N-ACETYLTRANSFERASE ECO"/>
    <property type="match status" value="1"/>
</dbReference>
<evidence type="ECO:0008006" key="15">
    <source>
        <dbReference type="Google" id="ProtNLM"/>
    </source>
</evidence>
<dbReference type="GO" id="GO:0061733">
    <property type="term" value="F:protein-lysine-acetyltransferase activity"/>
    <property type="evidence" value="ECO:0007669"/>
    <property type="project" value="TreeGrafter"/>
</dbReference>
<feature type="compositionally biased region" description="Basic and acidic residues" evidence="10">
    <location>
        <begin position="345"/>
        <end position="359"/>
    </location>
</feature>
<feature type="domain" description="N-acetyltransferase ESCO zinc-finger" evidence="11">
    <location>
        <begin position="104"/>
        <end position="141"/>
    </location>
</feature>
<dbReference type="GO" id="GO:0005634">
    <property type="term" value="C:nucleus"/>
    <property type="evidence" value="ECO:0007669"/>
    <property type="project" value="UniProtKB-SubCell"/>
</dbReference>
<dbReference type="InterPro" id="IPR016181">
    <property type="entry name" value="Acyl_CoA_acyltransferase"/>
</dbReference>
<evidence type="ECO:0000256" key="8">
    <source>
        <dbReference type="ARBA" id="ARBA00023306"/>
    </source>
</evidence>
<evidence type="ECO:0000259" key="11">
    <source>
        <dbReference type="Pfam" id="PF13878"/>
    </source>
</evidence>
<evidence type="ECO:0000256" key="6">
    <source>
        <dbReference type="ARBA" id="ARBA00022833"/>
    </source>
</evidence>
<accession>A0A6G1L240</accession>
<dbReference type="Pfam" id="PF13880">
    <property type="entry name" value="Acetyltransf_13"/>
    <property type="match status" value="2"/>
</dbReference>
<dbReference type="Pfam" id="PF13878">
    <property type="entry name" value="zf-C2H2_3"/>
    <property type="match status" value="1"/>
</dbReference>
<protein>
    <recommendedName>
        <fullName evidence="15">Sister chromatid cohesion acetyltransferase Eco1</fullName>
    </recommendedName>
</protein>
<keyword evidence="6" id="KW-0862">Zinc</keyword>
<dbReference type="EMBL" id="ML995873">
    <property type="protein sequence ID" value="KAF2766304.1"/>
    <property type="molecule type" value="Genomic_DNA"/>
</dbReference>
<feature type="compositionally biased region" description="Polar residues" evidence="10">
    <location>
        <begin position="1"/>
        <end position="13"/>
    </location>
</feature>
<evidence type="ECO:0000256" key="2">
    <source>
        <dbReference type="ARBA" id="ARBA00005816"/>
    </source>
</evidence>
<evidence type="ECO:0000259" key="12">
    <source>
        <dbReference type="Pfam" id="PF13880"/>
    </source>
</evidence>
<name>A0A6G1L240_9PEZI</name>
<feature type="region of interest" description="Disordered" evidence="10">
    <location>
        <begin position="339"/>
        <end position="359"/>
    </location>
</feature>
<dbReference type="OrthoDB" id="428854at2759"/>
<dbReference type="SUPFAM" id="SSF55729">
    <property type="entry name" value="Acyl-CoA N-acyltransferases (Nat)"/>
    <property type="match status" value="1"/>
</dbReference>
<feature type="domain" description="N-acetyltransferase ESCO acetyl-transferase" evidence="12">
    <location>
        <begin position="297"/>
        <end position="330"/>
    </location>
</feature>
<dbReference type="PANTHER" id="PTHR45884">
    <property type="entry name" value="N-ACETYLTRANSFERASE ECO"/>
    <property type="match status" value="1"/>
</dbReference>
<feature type="domain" description="N-acetyltransferase ESCO acetyl-transferase" evidence="12">
    <location>
        <begin position="365"/>
        <end position="395"/>
    </location>
</feature>
<evidence type="ECO:0000256" key="5">
    <source>
        <dbReference type="ARBA" id="ARBA00022771"/>
    </source>
</evidence>
<dbReference type="AlphaFoldDB" id="A0A6G1L240"/>
<dbReference type="GO" id="GO:0008270">
    <property type="term" value="F:zinc ion binding"/>
    <property type="evidence" value="ECO:0007669"/>
    <property type="project" value="UniProtKB-KW"/>
</dbReference>
<feature type="non-terminal residue" evidence="13">
    <location>
        <position position="396"/>
    </location>
</feature>